<evidence type="ECO:0000313" key="3">
    <source>
        <dbReference type="Proteomes" id="UP001193389"/>
    </source>
</evidence>
<gene>
    <name evidence="2" type="ORF">AQPE_1780</name>
</gene>
<dbReference type="EMBL" id="AP018694">
    <property type="protein sequence ID" value="BBE17623.1"/>
    <property type="molecule type" value="Genomic_DNA"/>
</dbReference>
<sequence length="290" mass="32928">MKKLLFVLSVVVLVSCGQHKKEIARMQAKQDSIAQLGVQKDNSILEYIGAMNEIQSNLDSIKTIEKIVSVQTASGAEVKAEAKKRIIEDIAQINSLLQKNKELVKSLQGKLRNSNMKIVELEKMIELLNKQMGDKDVEIAGLKQQLEKLNFDVAGLNQKVETITRESEQTIKERDDVIDTKTTELNTAYYAFGTKKELEAKNVIEKEGGVLGMGKTLKLKKDFNRDFFMKIDIRQFNSLPLNTKKAKLVTYHPDGSYHMVMTDKKTVESIVIDKPEEFWKASKYMLIVVE</sequence>
<keyword evidence="1" id="KW-0175">Coiled coil</keyword>
<feature type="coiled-coil region" evidence="1">
    <location>
        <begin position="104"/>
        <end position="166"/>
    </location>
</feature>
<organism evidence="2 3">
    <name type="scientific">Aquipluma nitroreducens</name>
    <dbReference type="NCBI Taxonomy" id="2010828"/>
    <lineage>
        <taxon>Bacteria</taxon>
        <taxon>Pseudomonadati</taxon>
        <taxon>Bacteroidota</taxon>
        <taxon>Bacteroidia</taxon>
        <taxon>Marinilabiliales</taxon>
        <taxon>Prolixibacteraceae</taxon>
        <taxon>Aquipluma</taxon>
    </lineage>
</organism>
<dbReference type="RefSeq" id="WP_318350603.1">
    <property type="nucleotide sequence ID" value="NZ_AP018694.1"/>
</dbReference>
<keyword evidence="3" id="KW-1185">Reference proteome</keyword>
<dbReference type="Proteomes" id="UP001193389">
    <property type="component" value="Chromosome"/>
</dbReference>
<proteinExistence type="predicted"/>
<evidence type="ECO:0000256" key="1">
    <source>
        <dbReference type="SAM" id="Coils"/>
    </source>
</evidence>
<dbReference type="PROSITE" id="PS51257">
    <property type="entry name" value="PROKAR_LIPOPROTEIN"/>
    <property type="match status" value="1"/>
</dbReference>
<evidence type="ECO:0000313" key="2">
    <source>
        <dbReference type="EMBL" id="BBE17623.1"/>
    </source>
</evidence>
<dbReference type="KEGG" id="anf:AQPE_1780"/>
<dbReference type="AlphaFoldDB" id="A0A5K7S7U0"/>
<protein>
    <submittedName>
        <fullName evidence="2">Lipoprotein</fullName>
    </submittedName>
</protein>
<keyword evidence="2" id="KW-0449">Lipoprotein</keyword>
<name>A0A5K7S7U0_9BACT</name>
<accession>A0A5K7S7U0</accession>
<reference evidence="2" key="1">
    <citation type="journal article" date="2020" name="Int. J. Syst. Evol. Microbiol.">
        <title>Aquipluma nitroreducens gen. nov. sp. nov., a novel facultatively anaerobic bacterium isolated from a freshwater lake.</title>
        <authorList>
            <person name="Watanabe M."/>
            <person name="Kojima H."/>
            <person name="Fukui M."/>
        </authorList>
    </citation>
    <scope>NUCLEOTIDE SEQUENCE</scope>
    <source>
        <strain evidence="2">MeG22</strain>
    </source>
</reference>